<keyword evidence="1" id="KW-1133">Transmembrane helix</keyword>
<evidence type="ECO:0000313" key="3">
    <source>
        <dbReference type="Proteomes" id="UP000800235"/>
    </source>
</evidence>
<keyword evidence="3" id="KW-1185">Reference proteome</keyword>
<protein>
    <submittedName>
        <fullName evidence="2">Uncharacterized protein</fullName>
    </submittedName>
</protein>
<evidence type="ECO:0000256" key="1">
    <source>
        <dbReference type="SAM" id="Phobius"/>
    </source>
</evidence>
<proteinExistence type="predicted"/>
<comment type="caution">
    <text evidence="2">The sequence shown here is derived from an EMBL/GenBank/DDBJ whole genome shotgun (WGS) entry which is preliminary data.</text>
</comment>
<gene>
    <name evidence="2" type="ORF">EJ08DRAFT_186801</name>
</gene>
<dbReference type="EMBL" id="MU007032">
    <property type="protein sequence ID" value="KAF2431412.1"/>
    <property type="molecule type" value="Genomic_DNA"/>
</dbReference>
<evidence type="ECO:0000313" key="2">
    <source>
        <dbReference type="EMBL" id="KAF2431412.1"/>
    </source>
</evidence>
<keyword evidence="1" id="KW-0812">Transmembrane</keyword>
<keyword evidence="1" id="KW-0472">Membrane</keyword>
<dbReference type="Proteomes" id="UP000800235">
    <property type="component" value="Unassembled WGS sequence"/>
</dbReference>
<feature type="transmembrane region" description="Helical" evidence="1">
    <location>
        <begin position="35"/>
        <end position="57"/>
    </location>
</feature>
<accession>A0A9P4NTI3</accession>
<reference evidence="2" key="1">
    <citation type="journal article" date="2020" name="Stud. Mycol.">
        <title>101 Dothideomycetes genomes: a test case for predicting lifestyles and emergence of pathogens.</title>
        <authorList>
            <person name="Haridas S."/>
            <person name="Albert R."/>
            <person name="Binder M."/>
            <person name="Bloem J."/>
            <person name="Labutti K."/>
            <person name="Salamov A."/>
            <person name="Andreopoulos B."/>
            <person name="Baker S."/>
            <person name="Barry K."/>
            <person name="Bills G."/>
            <person name="Bluhm B."/>
            <person name="Cannon C."/>
            <person name="Castanera R."/>
            <person name="Culley D."/>
            <person name="Daum C."/>
            <person name="Ezra D."/>
            <person name="Gonzalez J."/>
            <person name="Henrissat B."/>
            <person name="Kuo A."/>
            <person name="Liang C."/>
            <person name="Lipzen A."/>
            <person name="Lutzoni F."/>
            <person name="Magnuson J."/>
            <person name="Mondo S."/>
            <person name="Nolan M."/>
            <person name="Ohm R."/>
            <person name="Pangilinan J."/>
            <person name="Park H.-J."/>
            <person name="Ramirez L."/>
            <person name="Alfaro M."/>
            <person name="Sun H."/>
            <person name="Tritt A."/>
            <person name="Yoshinaga Y."/>
            <person name="Zwiers L.-H."/>
            <person name="Turgeon B."/>
            <person name="Goodwin S."/>
            <person name="Spatafora J."/>
            <person name="Crous P."/>
            <person name="Grigoriev I."/>
        </authorList>
    </citation>
    <scope>NUCLEOTIDE SEQUENCE</scope>
    <source>
        <strain evidence="2">CBS 130266</strain>
    </source>
</reference>
<dbReference type="AlphaFoldDB" id="A0A9P4NTI3"/>
<name>A0A9P4NTI3_9PEZI</name>
<organism evidence="2 3">
    <name type="scientific">Tothia fuscella</name>
    <dbReference type="NCBI Taxonomy" id="1048955"/>
    <lineage>
        <taxon>Eukaryota</taxon>
        <taxon>Fungi</taxon>
        <taxon>Dikarya</taxon>
        <taxon>Ascomycota</taxon>
        <taxon>Pezizomycotina</taxon>
        <taxon>Dothideomycetes</taxon>
        <taxon>Pleosporomycetidae</taxon>
        <taxon>Venturiales</taxon>
        <taxon>Cylindrosympodiaceae</taxon>
        <taxon>Tothia</taxon>
    </lineage>
</organism>
<sequence>MLECSCAGSPGKVVSSIPHHRPSRLTLDQNVMHKFVILLEKFLTFVVCVVVVVWVNLPAHGGVRFGRPFFWDSHHLFQKELGHRYSWFVTRFYDSALAKWMWSRHYKVNLNG</sequence>